<protein>
    <submittedName>
        <fullName evidence="1">Uncharacterized protein MANES_14G169900</fullName>
    </submittedName>
</protein>
<organism evidence="1">
    <name type="scientific">Rhizophora mucronata</name>
    <name type="common">Asiatic mangrove</name>
    <dbReference type="NCBI Taxonomy" id="61149"/>
    <lineage>
        <taxon>Eukaryota</taxon>
        <taxon>Viridiplantae</taxon>
        <taxon>Streptophyta</taxon>
        <taxon>Embryophyta</taxon>
        <taxon>Tracheophyta</taxon>
        <taxon>Spermatophyta</taxon>
        <taxon>Magnoliopsida</taxon>
        <taxon>eudicotyledons</taxon>
        <taxon>Gunneridae</taxon>
        <taxon>Pentapetalae</taxon>
        <taxon>rosids</taxon>
        <taxon>fabids</taxon>
        <taxon>Malpighiales</taxon>
        <taxon>Rhizophoraceae</taxon>
        <taxon>Rhizophora</taxon>
    </lineage>
</organism>
<proteinExistence type="predicted"/>
<reference evidence="1" key="1">
    <citation type="submission" date="2018-02" db="EMBL/GenBank/DDBJ databases">
        <title>Rhizophora mucronata_Transcriptome.</title>
        <authorList>
            <person name="Meera S.P."/>
            <person name="Sreeshan A."/>
            <person name="Augustine A."/>
        </authorList>
    </citation>
    <scope>NUCLEOTIDE SEQUENCE</scope>
    <source>
        <tissue evidence="1">Leaf</tissue>
    </source>
</reference>
<dbReference type="AlphaFoldDB" id="A0A2P2NZK0"/>
<dbReference type="EMBL" id="GGEC01067419">
    <property type="protein sequence ID" value="MBX47903.1"/>
    <property type="molecule type" value="Transcribed_RNA"/>
</dbReference>
<sequence>MLYCHNIRVTKQSKKLNFPKNTCCIRYMLKNIINLLYCDLFSSMSINGRANNTITPFTNDFLYLILSSLSIFSEEFCFC</sequence>
<evidence type="ECO:0000313" key="1">
    <source>
        <dbReference type="EMBL" id="MBX47903.1"/>
    </source>
</evidence>
<name>A0A2P2NZK0_RHIMU</name>
<accession>A0A2P2NZK0</accession>